<dbReference type="Gene3D" id="3.10.310.20">
    <property type="entry name" value="DHHA2 domain"/>
    <property type="match status" value="1"/>
</dbReference>
<comment type="caution">
    <text evidence="4">The sequence shown here is derived from an EMBL/GenBank/DDBJ whole genome shotgun (WGS) entry which is preliminary data.</text>
</comment>
<feature type="domain" description="DHHA2" evidence="3">
    <location>
        <begin position="65"/>
        <end position="239"/>
    </location>
</feature>
<reference evidence="4" key="2">
    <citation type="submission" date="2017-10" db="EMBL/GenBank/DDBJ databases">
        <title>Ladona fulva Genome sequencing and assembly.</title>
        <authorList>
            <person name="Murali S."/>
            <person name="Richards S."/>
            <person name="Bandaranaike D."/>
            <person name="Bellair M."/>
            <person name="Blankenburg K."/>
            <person name="Chao H."/>
            <person name="Dinh H."/>
            <person name="Doddapaneni H."/>
            <person name="Dugan-Rocha S."/>
            <person name="Elkadiri S."/>
            <person name="Gnanaolivu R."/>
            <person name="Hernandez B."/>
            <person name="Skinner E."/>
            <person name="Javaid M."/>
            <person name="Lee S."/>
            <person name="Li M."/>
            <person name="Ming W."/>
            <person name="Munidasa M."/>
            <person name="Muniz J."/>
            <person name="Nguyen L."/>
            <person name="Hughes D."/>
            <person name="Osuji N."/>
            <person name="Pu L.-L."/>
            <person name="Puazo M."/>
            <person name="Qu C."/>
            <person name="Quiroz J."/>
            <person name="Raj R."/>
            <person name="Weissenberger G."/>
            <person name="Xin Y."/>
            <person name="Zou X."/>
            <person name="Han Y."/>
            <person name="Worley K."/>
            <person name="Muzny D."/>
            <person name="Gibbs R."/>
        </authorList>
    </citation>
    <scope>NUCLEOTIDE SEQUENCE</scope>
    <source>
        <strain evidence="4">Sampled in the wild</strain>
    </source>
</reference>
<feature type="region of interest" description="Disordered" evidence="2">
    <location>
        <begin position="150"/>
        <end position="181"/>
    </location>
</feature>
<comment type="similarity">
    <text evidence="1">Belongs to the PPase class C family. Prune subfamily.</text>
</comment>
<dbReference type="EMBL" id="KZ308311">
    <property type="protein sequence ID" value="KAG8227071.1"/>
    <property type="molecule type" value="Genomic_DNA"/>
</dbReference>
<evidence type="ECO:0000259" key="3">
    <source>
        <dbReference type="SMART" id="SM01131"/>
    </source>
</evidence>
<feature type="region of interest" description="Disordered" evidence="2">
    <location>
        <begin position="361"/>
        <end position="389"/>
    </location>
</feature>
<dbReference type="InterPro" id="IPR004097">
    <property type="entry name" value="DHHA2"/>
</dbReference>
<dbReference type="AlphaFoldDB" id="A0A8K0K2C8"/>
<evidence type="ECO:0000256" key="1">
    <source>
        <dbReference type="ARBA" id="ARBA00010331"/>
    </source>
</evidence>
<evidence type="ECO:0000256" key="2">
    <source>
        <dbReference type="SAM" id="MobiDB-lite"/>
    </source>
</evidence>
<dbReference type="GO" id="GO:0016462">
    <property type="term" value="F:pyrophosphatase activity"/>
    <property type="evidence" value="ECO:0007669"/>
    <property type="project" value="InterPro"/>
</dbReference>
<dbReference type="Pfam" id="PF02833">
    <property type="entry name" value="DHHA2"/>
    <property type="match status" value="1"/>
</dbReference>
<name>A0A8K0K2C8_LADFU</name>
<dbReference type="GO" id="GO:0005737">
    <property type="term" value="C:cytoplasm"/>
    <property type="evidence" value="ECO:0007669"/>
    <property type="project" value="InterPro"/>
</dbReference>
<feature type="region of interest" description="Disordered" evidence="2">
    <location>
        <begin position="25"/>
        <end position="53"/>
    </location>
</feature>
<feature type="region of interest" description="Disordered" evidence="2">
    <location>
        <begin position="297"/>
        <end position="330"/>
    </location>
</feature>
<evidence type="ECO:0000313" key="4">
    <source>
        <dbReference type="EMBL" id="KAG8227071.1"/>
    </source>
</evidence>
<dbReference type="Proteomes" id="UP000792457">
    <property type="component" value="Unassembled WGS sequence"/>
</dbReference>
<evidence type="ECO:0000313" key="5">
    <source>
        <dbReference type="Proteomes" id="UP000792457"/>
    </source>
</evidence>
<keyword evidence="5" id="KW-1185">Reference proteome</keyword>
<accession>A0A8K0K2C8</accession>
<proteinExistence type="inferred from homology"/>
<feature type="compositionally biased region" description="Polar residues" evidence="2">
    <location>
        <begin position="410"/>
        <end position="422"/>
    </location>
</feature>
<dbReference type="InterPro" id="IPR038222">
    <property type="entry name" value="DHHA2_dom_sf"/>
</dbReference>
<reference evidence="4" key="1">
    <citation type="submission" date="2013-04" db="EMBL/GenBank/DDBJ databases">
        <authorList>
            <person name="Qu J."/>
            <person name="Murali S.C."/>
            <person name="Bandaranaike D."/>
            <person name="Bellair M."/>
            <person name="Blankenburg K."/>
            <person name="Chao H."/>
            <person name="Dinh H."/>
            <person name="Doddapaneni H."/>
            <person name="Downs B."/>
            <person name="Dugan-Rocha S."/>
            <person name="Elkadiri S."/>
            <person name="Gnanaolivu R.D."/>
            <person name="Hernandez B."/>
            <person name="Javaid M."/>
            <person name="Jayaseelan J.C."/>
            <person name="Lee S."/>
            <person name="Li M."/>
            <person name="Ming W."/>
            <person name="Munidasa M."/>
            <person name="Muniz J."/>
            <person name="Nguyen L."/>
            <person name="Ongeri F."/>
            <person name="Osuji N."/>
            <person name="Pu L.-L."/>
            <person name="Puazo M."/>
            <person name="Qu C."/>
            <person name="Quiroz J."/>
            <person name="Raj R."/>
            <person name="Weissenberger G."/>
            <person name="Xin Y."/>
            <person name="Zou X."/>
            <person name="Han Y."/>
            <person name="Richards S."/>
            <person name="Worley K."/>
            <person name="Muzny D."/>
            <person name="Gibbs R."/>
        </authorList>
    </citation>
    <scope>NUCLEOTIDE SEQUENCE</scope>
    <source>
        <strain evidence="4">Sampled in the wild</strain>
    </source>
</reference>
<feature type="region of interest" description="Disordered" evidence="2">
    <location>
        <begin position="197"/>
        <end position="219"/>
    </location>
</feature>
<organism evidence="4 5">
    <name type="scientific">Ladona fulva</name>
    <name type="common">Scarce chaser dragonfly</name>
    <name type="synonym">Libellula fulva</name>
    <dbReference type="NCBI Taxonomy" id="123851"/>
    <lineage>
        <taxon>Eukaryota</taxon>
        <taxon>Metazoa</taxon>
        <taxon>Ecdysozoa</taxon>
        <taxon>Arthropoda</taxon>
        <taxon>Hexapoda</taxon>
        <taxon>Insecta</taxon>
        <taxon>Pterygota</taxon>
        <taxon>Palaeoptera</taxon>
        <taxon>Odonata</taxon>
        <taxon>Epiprocta</taxon>
        <taxon>Anisoptera</taxon>
        <taxon>Libelluloidea</taxon>
        <taxon>Libellulidae</taxon>
        <taxon>Ladona</taxon>
    </lineage>
</organism>
<feature type="compositionally biased region" description="Low complexity" evidence="2">
    <location>
        <begin position="311"/>
        <end position="327"/>
    </location>
</feature>
<feature type="compositionally biased region" description="Low complexity" evidence="2">
    <location>
        <begin position="159"/>
        <end position="180"/>
    </location>
</feature>
<gene>
    <name evidence="4" type="ORF">J437_LFUL007408</name>
</gene>
<feature type="region of interest" description="Disordered" evidence="2">
    <location>
        <begin position="410"/>
        <end position="434"/>
    </location>
</feature>
<protein>
    <recommendedName>
        <fullName evidence="3">DHHA2 domain-containing protein</fullName>
    </recommendedName>
</protein>
<dbReference type="OrthoDB" id="374045at2759"/>
<sequence length="434" mass="46240">MDTACLSEAAGRATRLDREVAARLRRRLRQSTPSPSPSPSLSEKVGSNTGEGEAAVAPLGEEELFGLLVAARANSALALPPRQLLSRDLKVVEARVPIASLPMLVEEFADLPDAGAAMESFCSERRFPALLLMGLRIDTETKALQRDIGIFSPRPRPATPSTAASGNSGASSTASPTSSGMLAEQLASLLRRSREPPLELEPVRLGKGGNPPPVGLSVFRQGNHRASRKQVLPVVRAHLASATNDLDVSAGSSVGVLGSSSIGSAFDRASAIKQPRIRNGFTSPFGLYRTSSPSRFSELALRPSPQPHQAPAPLHLQQQQPQQQAQQGAFPALDYATSDTLRALHRLDPLELVARVESKRSRLRATRERQDREEQTSETGTGTIGAVMLGTEPGGRVVVMGVGEEWRNSPSIVRMQTASGSGALTEESRTPLPE</sequence>
<dbReference type="SMART" id="SM01131">
    <property type="entry name" value="DHHA2"/>
    <property type="match status" value="1"/>
</dbReference>
<feature type="compositionally biased region" description="Basic and acidic residues" evidence="2">
    <location>
        <begin position="361"/>
        <end position="375"/>
    </location>
</feature>